<accession>A0AAD9ZBU7</accession>
<feature type="compositionally biased region" description="Polar residues" evidence="1">
    <location>
        <begin position="353"/>
        <end position="364"/>
    </location>
</feature>
<feature type="domain" description="Ubiquitin-like" evidence="2">
    <location>
        <begin position="238"/>
        <end position="315"/>
    </location>
</feature>
<name>A0AAD9ZBU7_9LECA</name>
<dbReference type="PANTHER" id="PTHR38886:SF1">
    <property type="entry name" value="NACHT-NTPASE AND P-LOOP NTPASES N-TERMINAL DOMAIN-CONTAINING PROTEIN"/>
    <property type="match status" value="1"/>
</dbReference>
<proteinExistence type="predicted"/>
<organism evidence="3 4">
    <name type="scientific">Lepraria neglecta</name>
    <dbReference type="NCBI Taxonomy" id="209136"/>
    <lineage>
        <taxon>Eukaryota</taxon>
        <taxon>Fungi</taxon>
        <taxon>Dikarya</taxon>
        <taxon>Ascomycota</taxon>
        <taxon>Pezizomycotina</taxon>
        <taxon>Lecanoromycetes</taxon>
        <taxon>OSLEUM clade</taxon>
        <taxon>Lecanoromycetidae</taxon>
        <taxon>Lecanorales</taxon>
        <taxon>Lecanorineae</taxon>
        <taxon>Stereocaulaceae</taxon>
        <taxon>Lepraria</taxon>
    </lineage>
</organism>
<evidence type="ECO:0000259" key="2">
    <source>
        <dbReference type="Pfam" id="PF22893"/>
    </source>
</evidence>
<reference evidence="3" key="1">
    <citation type="submission" date="2022-11" db="EMBL/GenBank/DDBJ databases">
        <title>Chromosomal genome sequence assembly and mating type (MAT) locus characterization of the leprose asexual lichenized fungus Lepraria neglecta (Nyl.) Erichsen.</title>
        <authorList>
            <person name="Allen J.L."/>
            <person name="Pfeffer B."/>
        </authorList>
    </citation>
    <scope>NUCLEOTIDE SEQUENCE</scope>
    <source>
        <strain evidence="3">Allen 5258</strain>
    </source>
</reference>
<evidence type="ECO:0000313" key="3">
    <source>
        <dbReference type="EMBL" id="KAK3175339.1"/>
    </source>
</evidence>
<comment type="caution">
    <text evidence="3">The sequence shown here is derived from an EMBL/GenBank/DDBJ whole genome shotgun (WGS) entry which is preliminary data.</text>
</comment>
<feature type="region of interest" description="Disordered" evidence="1">
    <location>
        <begin position="342"/>
        <end position="366"/>
    </location>
</feature>
<dbReference type="EMBL" id="JASNWA010000006">
    <property type="protein sequence ID" value="KAK3175339.1"/>
    <property type="molecule type" value="Genomic_DNA"/>
</dbReference>
<evidence type="ECO:0000256" key="1">
    <source>
        <dbReference type="SAM" id="MobiDB-lite"/>
    </source>
</evidence>
<dbReference type="Proteomes" id="UP001276659">
    <property type="component" value="Unassembled WGS sequence"/>
</dbReference>
<dbReference type="InterPro" id="IPR054464">
    <property type="entry name" value="ULD_fung"/>
</dbReference>
<evidence type="ECO:0000313" key="4">
    <source>
        <dbReference type="Proteomes" id="UP001276659"/>
    </source>
</evidence>
<sequence length="459" mass="50341">MPVPFGVSVGDFIVGIEVLIDAIKSLSDTHGAQADYKELFRELNSLKTALGCIQNLSLDPPQPTQASAVNAAINDCIFNVLDLGAEQQRLKRVLGDQHKLVSSVSYDVQSVVGQQRSLTESMTMHNSETRELVLLQGQNQHMALKSTAKTLFGLQNDVRNTTSQLETLVALSQSLAGGTTQPQQNMLQKLIQSATHSHTIIANQQAMIHNQQETLGQLQDIAAICRLNQTIPAQVPLSNPVVFLDACGRYAPFHLEFVDSAEVFIAVLKVRFKDIGLRKIEKGQFAIEDTGQRHSLLLTRPWTSILRPGQHISMKNEGSGTAEIQCGNLTCRMTYRRIIDSSSSKNNESASATRFSSNGPSSYGSALKCSAVDDQDELADDDMKPFTRVQILVPAPTLPEPRKWSRPIPADHRQIHKFSDNGYDKATMDRIEAAGGMLIQIVLSGSTDLSLWPMVMAHG</sequence>
<protein>
    <recommendedName>
        <fullName evidence="2">Ubiquitin-like domain-containing protein</fullName>
    </recommendedName>
</protein>
<dbReference type="AlphaFoldDB" id="A0AAD9ZBU7"/>
<keyword evidence="4" id="KW-1185">Reference proteome</keyword>
<gene>
    <name evidence="3" type="ORF">OEA41_002586</name>
</gene>
<dbReference type="PANTHER" id="PTHR38886">
    <property type="entry name" value="SESA DOMAIN-CONTAINING PROTEIN"/>
    <property type="match status" value="1"/>
</dbReference>
<feature type="compositionally biased region" description="Low complexity" evidence="1">
    <location>
        <begin position="342"/>
        <end position="352"/>
    </location>
</feature>
<dbReference type="Pfam" id="PF22893">
    <property type="entry name" value="ULD_2"/>
    <property type="match status" value="1"/>
</dbReference>